<protein>
    <submittedName>
        <fullName evidence="1">Uncharacterized protein</fullName>
    </submittedName>
</protein>
<dbReference type="EMBL" id="HBUF01645831">
    <property type="protein sequence ID" value="CAG6785899.1"/>
    <property type="molecule type" value="Transcribed_RNA"/>
</dbReference>
<name>A0A8D8RDH8_9HEMI</name>
<organism evidence="1">
    <name type="scientific">Cacopsylla melanoneura</name>
    <dbReference type="NCBI Taxonomy" id="428564"/>
    <lineage>
        <taxon>Eukaryota</taxon>
        <taxon>Metazoa</taxon>
        <taxon>Ecdysozoa</taxon>
        <taxon>Arthropoda</taxon>
        <taxon>Hexapoda</taxon>
        <taxon>Insecta</taxon>
        <taxon>Pterygota</taxon>
        <taxon>Neoptera</taxon>
        <taxon>Paraneoptera</taxon>
        <taxon>Hemiptera</taxon>
        <taxon>Sternorrhyncha</taxon>
        <taxon>Psylloidea</taxon>
        <taxon>Psyllidae</taxon>
        <taxon>Psyllinae</taxon>
        <taxon>Cacopsylla</taxon>
    </lineage>
</organism>
<accession>A0A8D8RDH8</accession>
<dbReference type="AlphaFoldDB" id="A0A8D8RDH8"/>
<dbReference type="EMBL" id="HBUF01148249">
    <property type="protein sequence ID" value="CAG6647692.1"/>
    <property type="molecule type" value="Transcribed_RNA"/>
</dbReference>
<reference evidence="1" key="1">
    <citation type="submission" date="2021-05" db="EMBL/GenBank/DDBJ databases">
        <authorList>
            <person name="Alioto T."/>
            <person name="Alioto T."/>
            <person name="Gomez Garrido J."/>
        </authorList>
    </citation>
    <scope>NUCLEOTIDE SEQUENCE</scope>
</reference>
<evidence type="ECO:0000313" key="1">
    <source>
        <dbReference type="EMBL" id="CAG6647692.1"/>
    </source>
</evidence>
<sequence>MNRCVKNVPHTSVASSVKTSVRSIIMLMKPLRSASRAIPNAKAAPAPVRLIVYLARTSVSTRCHRMMLSQMILLGALCASRTVLRIDRTRCFHRIILRRTVLLDLLRWLT</sequence>
<proteinExistence type="predicted"/>